<dbReference type="HOGENOM" id="CLU_2499269_0_0_1"/>
<accession>A0A0C3BQ25</accession>
<name>A0A0C3BQ25_SERVB</name>
<sequence length="86" mass="9581">MSWNVSSQFTHMQGPPIPRPSRQIRASVIFEVEVRGAWFSAISYALIAGGFNYTLPTTKPVTSVYVMEEEITNAAFAPVDSRQKES</sequence>
<keyword evidence="2" id="KW-1185">Reference proteome</keyword>
<dbReference type="EMBL" id="KN824278">
    <property type="protein sequence ID" value="KIM33561.1"/>
    <property type="molecule type" value="Genomic_DNA"/>
</dbReference>
<dbReference type="Proteomes" id="UP000054097">
    <property type="component" value="Unassembled WGS sequence"/>
</dbReference>
<gene>
    <name evidence="1" type="ORF">M408DRAFT_19836</name>
</gene>
<dbReference type="AlphaFoldDB" id="A0A0C3BQ25"/>
<reference evidence="1 2" key="1">
    <citation type="submission" date="2014-04" db="EMBL/GenBank/DDBJ databases">
        <authorList>
            <consortium name="DOE Joint Genome Institute"/>
            <person name="Kuo A."/>
            <person name="Zuccaro A."/>
            <person name="Kohler A."/>
            <person name="Nagy L.G."/>
            <person name="Floudas D."/>
            <person name="Copeland A."/>
            <person name="Barry K.W."/>
            <person name="Cichocki N."/>
            <person name="Veneault-Fourrey C."/>
            <person name="LaButti K."/>
            <person name="Lindquist E.A."/>
            <person name="Lipzen A."/>
            <person name="Lundell T."/>
            <person name="Morin E."/>
            <person name="Murat C."/>
            <person name="Sun H."/>
            <person name="Tunlid A."/>
            <person name="Henrissat B."/>
            <person name="Grigoriev I.V."/>
            <person name="Hibbett D.S."/>
            <person name="Martin F."/>
            <person name="Nordberg H.P."/>
            <person name="Cantor M.N."/>
            <person name="Hua S.X."/>
        </authorList>
    </citation>
    <scope>NUCLEOTIDE SEQUENCE [LARGE SCALE GENOMIC DNA]</scope>
    <source>
        <strain evidence="1 2">MAFF 305830</strain>
    </source>
</reference>
<reference evidence="2" key="2">
    <citation type="submission" date="2015-01" db="EMBL/GenBank/DDBJ databases">
        <title>Evolutionary Origins and Diversification of the Mycorrhizal Mutualists.</title>
        <authorList>
            <consortium name="DOE Joint Genome Institute"/>
            <consortium name="Mycorrhizal Genomics Consortium"/>
            <person name="Kohler A."/>
            <person name="Kuo A."/>
            <person name="Nagy L.G."/>
            <person name="Floudas D."/>
            <person name="Copeland A."/>
            <person name="Barry K.W."/>
            <person name="Cichocki N."/>
            <person name="Veneault-Fourrey C."/>
            <person name="LaButti K."/>
            <person name="Lindquist E.A."/>
            <person name="Lipzen A."/>
            <person name="Lundell T."/>
            <person name="Morin E."/>
            <person name="Murat C."/>
            <person name="Riley R."/>
            <person name="Ohm R."/>
            <person name="Sun H."/>
            <person name="Tunlid A."/>
            <person name="Henrissat B."/>
            <person name="Grigoriev I.V."/>
            <person name="Hibbett D.S."/>
            <person name="Martin F."/>
        </authorList>
    </citation>
    <scope>NUCLEOTIDE SEQUENCE [LARGE SCALE GENOMIC DNA]</scope>
    <source>
        <strain evidence="2">MAFF 305830</strain>
    </source>
</reference>
<protein>
    <submittedName>
        <fullName evidence="1">Uncharacterized protein</fullName>
    </submittedName>
</protein>
<evidence type="ECO:0000313" key="1">
    <source>
        <dbReference type="EMBL" id="KIM33561.1"/>
    </source>
</evidence>
<evidence type="ECO:0000313" key="2">
    <source>
        <dbReference type="Proteomes" id="UP000054097"/>
    </source>
</evidence>
<organism evidence="1 2">
    <name type="scientific">Serendipita vermifera MAFF 305830</name>
    <dbReference type="NCBI Taxonomy" id="933852"/>
    <lineage>
        <taxon>Eukaryota</taxon>
        <taxon>Fungi</taxon>
        <taxon>Dikarya</taxon>
        <taxon>Basidiomycota</taxon>
        <taxon>Agaricomycotina</taxon>
        <taxon>Agaricomycetes</taxon>
        <taxon>Sebacinales</taxon>
        <taxon>Serendipitaceae</taxon>
        <taxon>Serendipita</taxon>
    </lineage>
</organism>
<proteinExistence type="predicted"/>